<dbReference type="InterPro" id="IPR050537">
    <property type="entry name" value="2-oxoacid_dehydrogenase"/>
</dbReference>
<keyword evidence="6 9" id="KW-0450">Lipoyl</keyword>
<evidence type="ECO:0000256" key="7">
    <source>
        <dbReference type="ARBA" id="ARBA00022946"/>
    </source>
</evidence>
<comment type="similarity">
    <text evidence="3 9">Belongs to the 2-oxoacid dehydrogenase family.</text>
</comment>
<dbReference type="InterPro" id="IPR000089">
    <property type="entry name" value="Biotin_lipoyl"/>
</dbReference>
<dbReference type="Gene3D" id="2.40.50.100">
    <property type="match status" value="1"/>
</dbReference>
<dbReference type="Pfam" id="PF00198">
    <property type="entry name" value="2-oxoacid_dh"/>
    <property type="match status" value="1"/>
</dbReference>
<gene>
    <name evidence="12" type="ORF">ALNC14_038250</name>
</gene>
<accession>F0W969</accession>
<keyword evidence="8 9" id="KW-0012">Acyltransferase</keyword>
<evidence type="ECO:0000313" key="12">
    <source>
        <dbReference type="EMBL" id="CCA17682.1"/>
    </source>
</evidence>
<keyword evidence="5 9" id="KW-0808">Transferase</keyword>
<dbReference type="AlphaFoldDB" id="F0W969"/>
<feature type="domain" description="Lipoyl-binding" evidence="11">
    <location>
        <begin position="1"/>
        <end position="68"/>
    </location>
</feature>
<dbReference type="HOGENOM" id="CLU_016733_0_0_1"/>
<dbReference type="PROSITE" id="PS00189">
    <property type="entry name" value="LIPOYL"/>
    <property type="match status" value="1"/>
</dbReference>
<protein>
    <recommendedName>
        <fullName evidence="9">Dihydrolipoamide acetyltransferase component of pyruvate dehydrogenase complex</fullName>
        <ecNumber evidence="9">2.3.1.-</ecNumber>
    </recommendedName>
</protein>
<dbReference type="PROSITE" id="PS50968">
    <property type="entry name" value="BIOTINYL_LIPOYL"/>
    <property type="match status" value="1"/>
</dbReference>
<organism evidence="12">
    <name type="scientific">Albugo laibachii Nc14</name>
    <dbReference type="NCBI Taxonomy" id="890382"/>
    <lineage>
        <taxon>Eukaryota</taxon>
        <taxon>Sar</taxon>
        <taxon>Stramenopiles</taxon>
        <taxon>Oomycota</taxon>
        <taxon>Peronosporomycetes</taxon>
        <taxon>Albuginales</taxon>
        <taxon>Albuginaceae</taxon>
        <taxon>Albugo</taxon>
    </lineage>
</organism>
<feature type="region of interest" description="Disordered" evidence="10">
    <location>
        <begin position="76"/>
        <end position="137"/>
    </location>
</feature>
<reference evidence="12" key="1">
    <citation type="journal article" date="2011" name="PLoS Biol.">
        <title>Gene gain and loss during evolution of obligate parasitism in the white rust pathogen of Arabidopsis thaliana.</title>
        <authorList>
            <person name="Kemen E."/>
            <person name="Gardiner A."/>
            <person name="Schultz-Larsen T."/>
            <person name="Kemen A.C."/>
            <person name="Balmuth A.L."/>
            <person name="Robert-Seilaniantz A."/>
            <person name="Bailey K."/>
            <person name="Holub E."/>
            <person name="Studholme D.J."/>
            <person name="Maclean D."/>
            <person name="Jones J.D."/>
        </authorList>
    </citation>
    <scope>NUCLEOTIDE SEQUENCE</scope>
</reference>
<evidence type="ECO:0000256" key="6">
    <source>
        <dbReference type="ARBA" id="ARBA00022823"/>
    </source>
</evidence>
<dbReference type="InterPro" id="IPR003016">
    <property type="entry name" value="2-oxoA_DH_lipoyl-BS"/>
</dbReference>
<comment type="cofactor">
    <cofactor evidence="1 9">
        <name>(R)-lipoate</name>
        <dbReference type="ChEBI" id="CHEBI:83088"/>
    </cofactor>
</comment>
<evidence type="ECO:0000256" key="5">
    <source>
        <dbReference type="ARBA" id="ARBA00022679"/>
    </source>
</evidence>
<evidence type="ECO:0000256" key="10">
    <source>
        <dbReference type="SAM" id="MobiDB-lite"/>
    </source>
</evidence>
<dbReference type="EC" id="2.3.1.-" evidence="9"/>
<keyword evidence="7" id="KW-0809">Transit peptide</keyword>
<dbReference type="PANTHER" id="PTHR43416">
    <property type="entry name" value="DIHYDROLIPOYLLYSINE-RESIDUE SUCCINYLTRANSFERASE COMPONENT OF 2-OXOGLUTARATE DEHYDROGENASE COMPLEX, MITOCHONDRIAL-RELATED"/>
    <property type="match status" value="1"/>
</dbReference>
<sequence>MGDSISEGTIVTILKNSGDYVKADEPVIVIETDKVSVDVNAPFAGKVVELLAKPDDLVQVGKPLFVLGTSAVNEEVSKVSIQEDPPSKPEDSTSSKETAHNETQPQTKASTSLIPTHSDDNLDRSTAAKAPVNSRKFSRNETRVKLGPFMTRTAERIKDTQNDAAMLSTFQEARLSLLELRRELQDSFVKTHGLEFGLLSFFIKASTMALRKVPQVNAYFDWTAKEIVYNNYVDINVAVAAYNGIVVPVIRNPENLSIPALEKSLHALRMDAENGSLAIEDLAGGTFTILNAGIHDALLSTSMLTSPQSAALSIHSIRQRPAVVHGEIVPRPMMFLSLTYDHRIIDGREAVTFLKIIAEGISDPRRLLLEL</sequence>
<dbReference type="EMBL" id="FR824084">
    <property type="protein sequence ID" value="CCA17682.1"/>
    <property type="molecule type" value="Genomic_DNA"/>
</dbReference>
<evidence type="ECO:0000256" key="2">
    <source>
        <dbReference type="ARBA" id="ARBA00005145"/>
    </source>
</evidence>
<evidence type="ECO:0000256" key="4">
    <source>
        <dbReference type="ARBA" id="ARBA00022532"/>
    </source>
</evidence>
<dbReference type="InterPro" id="IPR023213">
    <property type="entry name" value="CAT-like_dom_sf"/>
</dbReference>
<evidence type="ECO:0000256" key="9">
    <source>
        <dbReference type="RuleBase" id="RU003423"/>
    </source>
</evidence>
<dbReference type="GO" id="GO:0004149">
    <property type="term" value="F:dihydrolipoyllysine-residue succinyltransferase activity"/>
    <property type="evidence" value="ECO:0007669"/>
    <property type="project" value="TreeGrafter"/>
</dbReference>
<feature type="compositionally biased region" description="Basic and acidic residues" evidence="10">
    <location>
        <begin position="85"/>
        <end position="100"/>
    </location>
</feature>
<evidence type="ECO:0000256" key="1">
    <source>
        <dbReference type="ARBA" id="ARBA00001938"/>
    </source>
</evidence>
<dbReference type="Gene3D" id="3.30.559.10">
    <property type="entry name" value="Chloramphenicol acetyltransferase-like domain"/>
    <property type="match status" value="1"/>
</dbReference>
<dbReference type="SUPFAM" id="SSF52777">
    <property type="entry name" value="CoA-dependent acyltransferases"/>
    <property type="match status" value="1"/>
</dbReference>
<keyword evidence="4" id="KW-0816">Tricarboxylic acid cycle</keyword>
<dbReference type="InterPro" id="IPR001078">
    <property type="entry name" value="2-oxoacid_DH_actylTfrase"/>
</dbReference>
<dbReference type="InterPro" id="IPR011053">
    <property type="entry name" value="Single_hybrid_motif"/>
</dbReference>
<proteinExistence type="inferred from homology"/>
<reference evidence="12" key="2">
    <citation type="submission" date="2011-02" db="EMBL/GenBank/DDBJ databases">
        <authorList>
            <person name="MacLean D."/>
        </authorList>
    </citation>
    <scope>NUCLEOTIDE SEQUENCE</scope>
</reference>
<evidence type="ECO:0000256" key="8">
    <source>
        <dbReference type="ARBA" id="ARBA00023315"/>
    </source>
</evidence>
<dbReference type="Pfam" id="PF00364">
    <property type="entry name" value="Biotin_lipoyl"/>
    <property type="match status" value="1"/>
</dbReference>
<dbReference type="GO" id="GO:0005739">
    <property type="term" value="C:mitochondrion"/>
    <property type="evidence" value="ECO:0007669"/>
    <property type="project" value="TreeGrafter"/>
</dbReference>
<dbReference type="PANTHER" id="PTHR43416:SF5">
    <property type="entry name" value="DIHYDROLIPOYLLYSINE-RESIDUE SUCCINYLTRANSFERASE COMPONENT OF 2-OXOGLUTARATE DEHYDROGENASE COMPLEX, MITOCHONDRIAL"/>
    <property type="match status" value="1"/>
</dbReference>
<name>F0W969_9STRA</name>
<feature type="compositionally biased region" description="Polar residues" evidence="10">
    <location>
        <begin position="101"/>
        <end position="115"/>
    </location>
</feature>
<evidence type="ECO:0000259" key="11">
    <source>
        <dbReference type="PROSITE" id="PS50968"/>
    </source>
</evidence>
<comment type="pathway">
    <text evidence="2">Amino-acid degradation; L-lysine degradation via saccharopine pathway; glutaryl-CoA from L-lysine: step 6/6.</text>
</comment>
<dbReference type="SUPFAM" id="SSF51230">
    <property type="entry name" value="Single hybrid motif"/>
    <property type="match status" value="1"/>
</dbReference>
<dbReference type="CDD" id="cd06849">
    <property type="entry name" value="lipoyl_domain"/>
    <property type="match status" value="1"/>
</dbReference>
<dbReference type="GO" id="GO:0006099">
    <property type="term" value="P:tricarboxylic acid cycle"/>
    <property type="evidence" value="ECO:0007669"/>
    <property type="project" value="UniProtKB-KW"/>
</dbReference>
<evidence type="ECO:0000256" key="3">
    <source>
        <dbReference type="ARBA" id="ARBA00007317"/>
    </source>
</evidence>